<feature type="transmembrane region" description="Helical" evidence="2">
    <location>
        <begin position="394"/>
        <end position="413"/>
    </location>
</feature>
<protein>
    <recommendedName>
        <fullName evidence="5">Glycosyltransferase RgtA/B/C/D-like domain-containing protein</fullName>
    </recommendedName>
</protein>
<feature type="transmembrane region" description="Helical" evidence="2">
    <location>
        <begin position="142"/>
        <end position="159"/>
    </location>
</feature>
<name>A0A3A4NQX2_ABYX5</name>
<keyword evidence="2" id="KW-0812">Transmembrane</keyword>
<feature type="transmembrane region" description="Helical" evidence="2">
    <location>
        <begin position="303"/>
        <end position="321"/>
    </location>
</feature>
<keyword evidence="2" id="KW-1133">Transmembrane helix</keyword>
<sequence>MSTFSSNQEVLPQTPGRDDGRSEVHSSSTSRFLRPLLFFLIIPALLFLVLYSPNVHGPVDLFHEGEALAPAFEISHGKLPFRDVYLQHGWGVNAFRAQLAFLLFGESVAAHRRLSYGASGLLVPIAWIGVYLLLYSLFEKKVWILPILLLLALADVLITDRHLLPFLSFALLMSAVRGRRRFLLIAGALAGAAIFYSLDTGVYAFVIGILFLAACSIGDRSRSASDFGKSIVVFLAGAIAASLPFLLYLLGHGLLDDFFSNIYLQLRYQQETWGIAPPSAASLLGPFENATVRNRTFYVFIKWYFPALVYVITLIALLPVLRSRSLHKKDLPIALVLLMGIVFYPSALGRADEGHLMYAVAPFWILGVCFLSRAGGLKNEEVNAQSAFRYRRLLFSRTAAILVIVGFALYFWATCRNGGALQQRYHLARWKQSGMPGFVELNIERSGGIKVPAQQAKDIEETVAFINQHTQPDDPVFDFSNQGIYYFLSGRQNSTMFCQTAYAIPARLQAKALEQLRASPPAVVIMREEAAYNPRRRQPAIDEWLQTEYEEAARIGPNIILLPAQRS</sequence>
<dbReference type="Proteomes" id="UP000265882">
    <property type="component" value="Unassembled WGS sequence"/>
</dbReference>
<evidence type="ECO:0000313" key="3">
    <source>
        <dbReference type="EMBL" id="RJP22847.1"/>
    </source>
</evidence>
<feature type="transmembrane region" description="Helical" evidence="2">
    <location>
        <begin position="355"/>
        <end position="374"/>
    </location>
</feature>
<evidence type="ECO:0008006" key="5">
    <source>
        <dbReference type="Google" id="ProtNLM"/>
    </source>
</evidence>
<gene>
    <name evidence="3" type="ORF">C4520_07420</name>
</gene>
<proteinExistence type="predicted"/>
<accession>A0A3A4NQX2</accession>
<evidence type="ECO:0000313" key="4">
    <source>
        <dbReference type="Proteomes" id="UP000265882"/>
    </source>
</evidence>
<evidence type="ECO:0000256" key="1">
    <source>
        <dbReference type="SAM" id="MobiDB-lite"/>
    </source>
</evidence>
<feature type="transmembrane region" description="Helical" evidence="2">
    <location>
        <begin position="333"/>
        <end position="349"/>
    </location>
</feature>
<comment type="caution">
    <text evidence="3">The sequence shown here is derived from an EMBL/GenBank/DDBJ whole genome shotgun (WGS) entry which is preliminary data.</text>
</comment>
<dbReference type="AlphaFoldDB" id="A0A3A4NQX2"/>
<feature type="compositionally biased region" description="Polar residues" evidence="1">
    <location>
        <begin position="1"/>
        <end position="11"/>
    </location>
</feature>
<feature type="transmembrane region" description="Helical" evidence="2">
    <location>
        <begin position="32"/>
        <end position="51"/>
    </location>
</feature>
<feature type="transmembrane region" description="Helical" evidence="2">
    <location>
        <begin position="180"/>
        <end position="196"/>
    </location>
</feature>
<evidence type="ECO:0000256" key="2">
    <source>
        <dbReference type="SAM" id="Phobius"/>
    </source>
</evidence>
<feature type="transmembrane region" description="Helical" evidence="2">
    <location>
        <begin position="231"/>
        <end position="250"/>
    </location>
</feature>
<feature type="region of interest" description="Disordered" evidence="1">
    <location>
        <begin position="1"/>
        <end position="24"/>
    </location>
</feature>
<keyword evidence="2" id="KW-0472">Membrane</keyword>
<feature type="transmembrane region" description="Helical" evidence="2">
    <location>
        <begin position="116"/>
        <end position="136"/>
    </location>
</feature>
<reference evidence="3 4" key="1">
    <citation type="journal article" date="2017" name="ISME J.">
        <title>Energy and carbon metabolisms in a deep terrestrial subsurface fluid microbial community.</title>
        <authorList>
            <person name="Momper L."/>
            <person name="Jungbluth S.P."/>
            <person name="Lee M.D."/>
            <person name="Amend J.P."/>
        </authorList>
    </citation>
    <scope>NUCLEOTIDE SEQUENCE [LARGE SCALE GENOMIC DNA]</scope>
    <source>
        <strain evidence="3">SURF_5</strain>
    </source>
</reference>
<dbReference type="EMBL" id="QZKU01000053">
    <property type="protein sequence ID" value="RJP22847.1"/>
    <property type="molecule type" value="Genomic_DNA"/>
</dbReference>
<organism evidence="3 4">
    <name type="scientific">Abyssobacteria bacterium (strain SURF_5)</name>
    <dbReference type="NCBI Taxonomy" id="2093360"/>
    <lineage>
        <taxon>Bacteria</taxon>
        <taxon>Pseudomonadati</taxon>
        <taxon>Candidatus Hydrogenedentota</taxon>
        <taxon>Candidatus Abyssobacteria</taxon>
    </lineage>
</organism>